<evidence type="ECO:0000259" key="1">
    <source>
        <dbReference type="Pfam" id="PF14111"/>
    </source>
</evidence>
<dbReference type="Proteomes" id="UP000593561">
    <property type="component" value="Unassembled WGS sequence"/>
</dbReference>
<dbReference type="EMBL" id="JABFAC010000006">
    <property type="protein sequence ID" value="MBA0614639.1"/>
    <property type="molecule type" value="Genomic_DNA"/>
</dbReference>
<name>A0A7J8RLA7_GOSDV</name>
<sequence length="40" mass="4646">MLADLWHLVGGICITKIGEKRFLFQFFHEIDIERVITGTP</sequence>
<comment type="caution">
    <text evidence="2">The sequence shown here is derived from an EMBL/GenBank/DDBJ whole genome shotgun (WGS) entry which is preliminary data.</text>
</comment>
<protein>
    <recommendedName>
        <fullName evidence="1">DUF4283 domain-containing protein</fullName>
    </recommendedName>
</protein>
<proteinExistence type="predicted"/>
<evidence type="ECO:0000313" key="3">
    <source>
        <dbReference type="Proteomes" id="UP000593561"/>
    </source>
</evidence>
<dbReference type="InterPro" id="IPR025558">
    <property type="entry name" value="DUF4283"/>
</dbReference>
<dbReference type="AlphaFoldDB" id="A0A7J8RLA7"/>
<reference evidence="2 3" key="1">
    <citation type="journal article" date="2019" name="Genome Biol. Evol.">
        <title>Insights into the evolution of the New World diploid cottons (Gossypium, subgenus Houzingenia) based on genome sequencing.</title>
        <authorList>
            <person name="Grover C.E."/>
            <person name="Arick M.A. 2nd"/>
            <person name="Thrash A."/>
            <person name="Conover J.L."/>
            <person name="Sanders W.S."/>
            <person name="Peterson D.G."/>
            <person name="Frelichowski J.E."/>
            <person name="Scheffler J.A."/>
            <person name="Scheffler B.E."/>
            <person name="Wendel J.F."/>
        </authorList>
    </citation>
    <scope>NUCLEOTIDE SEQUENCE [LARGE SCALE GENOMIC DNA]</scope>
    <source>
        <strain evidence="2">27</strain>
        <tissue evidence="2">Leaf</tissue>
    </source>
</reference>
<gene>
    <name evidence="2" type="ORF">Godav_014906</name>
</gene>
<dbReference type="Pfam" id="PF14111">
    <property type="entry name" value="DUF4283"/>
    <property type="match status" value="1"/>
</dbReference>
<feature type="non-terminal residue" evidence="2">
    <location>
        <position position="40"/>
    </location>
</feature>
<accession>A0A7J8RLA7</accession>
<evidence type="ECO:0000313" key="2">
    <source>
        <dbReference type="EMBL" id="MBA0614639.1"/>
    </source>
</evidence>
<keyword evidence="3" id="KW-1185">Reference proteome</keyword>
<feature type="domain" description="DUF4283" evidence="1">
    <location>
        <begin position="2"/>
        <end position="40"/>
    </location>
</feature>
<organism evidence="2 3">
    <name type="scientific">Gossypium davidsonii</name>
    <name type="common">Davidson's cotton</name>
    <name type="synonym">Gossypium klotzschianum subsp. davidsonii</name>
    <dbReference type="NCBI Taxonomy" id="34287"/>
    <lineage>
        <taxon>Eukaryota</taxon>
        <taxon>Viridiplantae</taxon>
        <taxon>Streptophyta</taxon>
        <taxon>Embryophyta</taxon>
        <taxon>Tracheophyta</taxon>
        <taxon>Spermatophyta</taxon>
        <taxon>Magnoliopsida</taxon>
        <taxon>eudicotyledons</taxon>
        <taxon>Gunneridae</taxon>
        <taxon>Pentapetalae</taxon>
        <taxon>rosids</taxon>
        <taxon>malvids</taxon>
        <taxon>Malvales</taxon>
        <taxon>Malvaceae</taxon>
        <taxon>Malvoideae</taxon>
        <taxon>Gossypium</taxon>
    </lineage>
</organism>